<evidence type="ECO:0000313" key="7">
    <source>
        <dbReference type="Proteomes" id="UP000031668"/>
    </source>
</evidence>
<reference evidence="6 7" key="1">
    <citation type="journal article" date="2014" name="Genome Biol. Evol.">
        <title>The genome of the myxosporean Thelohanellus kitauei shows adaptations to nutrient acquisition within its fish host.</title>
        <authorList>
            <person name="Yang Y."/>
            <person name="Xiong J."/>
            <person name="Zhou Z."/>
            <person name="Huo F."/>
            <person name="Miao W."/>
            <person name="Ran C."/>
            <person name="Liu Y."/>
            <person name="Zhang J."/>
            <person name="Feng J."/>
            <person name="Wang M."/>
            <person name="Wang M."/>
            <person name="Wang L."/>
            <person name="Yao B."/>
        </authorList>
    </citation>
    <scope>NUCLEOTIDE SEQUENCE [LARGE SCALE GENOMIC DNA]</scope>
    <source>
        <strain evidence="6">Wuqing</strain>
    </source>
</reference>
<comment type="caution">
    <text evidence="6">The sequence shown here is derived from an EMBL/GenBank/DDBJ whole genome shotgun (WGS) entry which is preliminary data.</text>
</comment>
<feature type="transmembrane region" description="Helical" evidence="5">
    <location>
        <begin position="402"/>
        <end position="421"/>
    </location>
</feature>
<dbReference type="InterPro" id="IPR050598">
    <property type="entry name" value="AminoAcid_Transporter"/>
</dbReference>
<dbReference type="InterPro" id="IPR002293">
    <property type="entry name" value="AA/rel_permease1"/>
</dbReference>
<dbReference type="GO" id="GO:0016020">
    <property type="term" value="C:membrane"/>
    <property type="evidence" value="ECO:0007669"/>
    <property type="project" value="UniProtKB-SubCell"/>
</dbReference>
<comment type="subcellular location">
    <subcellularLocation>
        <location evidence="1">Membrane</location>
        <topology evidence="1">Multi-pass membrane protein</topology>
    </subcellularLocation>
</comment>
<dbReference type="Pfam" id="PF13520">
    <property type="entry name" value="AA_permease_2"/>
    <property type="match status" value="1"/>
</dbReference>
<feature type="transmembrane region" description="Helical" evidence="5">
    <location>
        <begin position="462"/>
        <end position="479"/>
    </location>
</feature>
<gene>
    <name evidence="6" type="ORF">RF11_13711</name>
</gene>
<accession>A0A0C2JAV3</accession>
<dbReference type="PANTHER" id="PTHR11785">
    <property type="entry name" value="AMINO ACID TRANSPORTER"/>
    <property type="match status" value="1"/>
</dbReference>
<dbReference type="Gene3D" id="1.20.1740.10">
    <property type="entry name" value="Amino acid/polyamine transporter I"/>
    <property type="match status" value="1"/>
</dbReference>
<evidence type="ECO:0000256" key="5">
    <source>
        <dbReference type="SAM" id="Phobius"/>
    </source>
</evidence>
<protein>
    <submittedName>
        <fullName evidence="6">Y+L amino acid transporter 2</fullName>
    </submittedName>
</protein>
<dbReference type="EMBL" id="JWZT01003569">
    <property type="protein sequence ID" value="KII66273.1"/>
    <property type="molecule type" value="Genomic_DNA"/>
</dbReference>
<dbReference type="GO" id="GO:0015179">
    <property type="term" value="F:L-amino acid transmembrane transporter activity"/>
    <property type="evidence" value="ECO:0007669"/>
    <property type="project" value="TreeGrafter"/>
</dbReference>
<keyword evidence="3 5" id="KW-1133">Transmembrane helix</keyword>
<feature type="transmembrane region" description="Helical" evidence="5">
    <location>
        <begin position="204"/>
        <end position="226"/>
    </location>
</feature>
<feature type="transmembrane region" description="Helical" evidence="5">
    <location>
        <begin position="134"/>
        <end position="163"/>
    </location>
</feature>
<dbReference type="PANTHER" id="PTHR11785:SF512">
    <property type="entry name" value="SOBREMESA, ISOFORM B"/>
    <property type="match status" value="1"/>
</dbReference>
<feature type="transmembrane region" description="Helical" evidence="5">
    <location>
        <begin position="433"/>
        <end position="456"/>
    </location>
</feature>
<proteinExistence type="predicted"/>
<dbReference type="PIRSF" id="PIRSF006060">
    <property type="entry name" value="AA_transporter"/>
    <property type="match status" value="1"/>
</dbReference>
<feature type="transmembrane region" description="Helical" evidence="5">
    <location>
        <begin position="175"/>
        <end position="197"/>
    </location>
</feature>
<keyword evidence="7" id="KW-1185">Reference proteome</keyword>
<dbReference type="Proteomes" id="UP000031668">
    <property type="component" value="Unassembled WGS sequence"/>
</dbReference>
<evidence type="ECO:0000256" key="4">
    <source>
        <dbReference type="ARBA" id="ARBA00023136"/>
    </source>
</evidence>
<keyword evidence="4 5" id="KW-0472">Membrane</keyword>
<evidence type="ECO:0000256" key="3">
    <source>
        <dbReference type="ARBA" id="ARBA00022989"/>
    </source>
</evidence>
<dbReference type="OMA" id="VARFWPT"/>
<feature type="transmembrane region" description="Helical" evidence="5">
    <location>
        <begin position="280"/>
        <end position="303"/>
    </location>
</feature>
<evidence type="ECO:0000313" key="6">
    <source>
        <dbReference type="EMBL" id="KII66273.1"/>
    </source>
</evidence>
<sequence length="518" mass="56183">MEEQGDDKNSVPPALLKTSVDQNTQVDASTDHPYPGDTCSVHIKTPKKSNTGGISLIDAYSLVFGSIIGSGIFKGVQAPYKIFQSEDIVFVAVYWAVFGLFSIFAGLVYAELGTRIPESGGDKVYIDRIISRKLSIVFLVFFVFVIKTLSLSALSVTAASYILKTFVDKPDDYFFYLRLIAVSLLLVSLIITCISRILATKTGLFCTVMKTAAILYIVGSGIYFLSKGNTQSFQAPFEMKGFSMKELGNAMLATFWAHDGVNSIGLVAGDVVNPSRNLPIAIIVGVGLVVVLYVSTVISYPVILGYDQAKKSEGVAYDCAKMVVSWSAPIISVLISVSAFGSMVSSMFTISFTCLASAQTGELPRLFGLVSRRGKNPIVASLMLFVLSSVGTLLPFDAILGYVSFVSMVFYSVTYLSLWIIKLRTRNDSKAGIFTVHYVFIVPIQLLAVTLIGLSIYNEPTVPTLLICAVILLYGVQFLKIPPNDPAKLCWERVQDKFIGVCTNRLGLELAISAAAAH</sequence>
<feature type="transmembrane region" description="Helical" evidence="5">
    <location>
        <begin position="323"/>
        <end position="356"/>
    </location>
</feature>
<organism evidence="6 7">
    <name type="scientific">Thelohanellus kitauei</name>
    <name type="common">Myxosporean</name>
    <dbReference type="NCBI Taxonomy" id="669202"/>
    <lineage>
        <taxon>Eukaryota</taxon>
        <taxon>Metazoa</taxon>
        <taxon>Cnidaria</taxon>
        <taxon>Myxozoa</taxon>
        <taxon>Myxosporea</taxon>
        <taxon>Bivalvulida</taxon>
        <taxon>Platysporina</taxon>
        <taxon>Myxobolidae</taxon>
        <taxon>Thelohanellus</taxon>
    </lineage>
</organism>
<dbReference type="AlphaFoldDB" id="A0A0C2JAV3"/>
<evidence type="ECO:0000256" key="1">
    <source>
        <dbReference type="ARBA" id="ARBA00004141"/>
    </source>
</evidence>
<name>A0A0C2JAV3_THEKT</name>
<dbReference type="OrthoDB" id="5982228at2759"/>
<feature type="transmembrane region" description="Helical" evidence="5">
    <location>
        <begin position="93"/>
        <end position="113"/>
    </location>
</feature>
<feature type="transmembrane region" description="Helical" evidence="5">
    <location>
        <begin position="53"/>
        <end position="73"/>
    </location>
</feature>
<evidence type="ECO:0000256" key="2">
    <source>
        <dbReference type="ARBA" id="ARBA00022692"/>
    </source>
</evidence>
<keyword evidence="2 5" id="KW-0812">Transmembrane</keyword>